<evidence type="ECO:0000313" key="14">
    <source>
        <dbReference type="Proteomes" id="UP000799757"/>
    </source>
</evidence>
<proteinExistence type="inferred from homology"/>
<dbReference type="InterPro" id="IPR015422">
    <property type="entry name" value="PyrdxlP-dep_Trfase_small"/>
</dbReference>
<comment type="pathway">
    <text evidence="8">Amino-acid biosynthesis; L-methionine biosynthesis via de novo pathway; L-cystathionine from O-succinyl-L-homoserine: step 1/1.</text>
</comment>
<organism evidence="13 14">
    <name type="scientific">Melanomma pulvis-pyrius CBS 109.77</name>
    <dbReference type="NCBI Taxonomy" id="1314802"/>
    <lineage>
        <taxon>Eukaryota</taxon>
        <taxon>Fungi</taxon>
        <taxon>Dikarya</taxon>
        <taxon>Ascomycota</taxon>
        <taxon>Pezizomycotina</taxon>
        <taxon>Dothideomycetes</taxon>
        <taxon>Pleosporomycetidae</taxon>
        <taxon>Pleosporales</taxon>
        <taxon>Melanommataceae</taxon>
        <taxon>Melanomma</taxon>
    </lineage>
</organism>
<dbReference type="GO" id="GO:0019346">
    <property type="term" value="P:transsulfuration"/>
    <property type="evidence" value="ECO:0007669"/>
    <property type="project" value="InterPro"/>
</dbReference>
<evidence type="ECO:0000256" key="7">
    <source>
        <dbReference type="ARBA" id="ARBA00058439"/>
    </source>
</evidence>
<dbReference type="GO" id="GO:0009086">
    <property type="term" value="P:methionine biosynthetic process"/>
    <property type="evidence" value="ECO:0007669"/>
    <property type="project" value="UniProtKB-KW"/>
</dbReference>
<dbReference type="PANTHER" id="PTHR42699:SF1">
    <property type="entry name" value="CYSTATHIONINE GAMMA-SYNTHASE-RELATED"/>
    <property type="match status" value="1"/>
</dbReference>
<dbReference type="AlphaFoldDB" id="A0A6A6XW77"/>
<gene>
    <name evidence="13" type="ORF">K505DRAFT_403791</name>
</gene>
<dbReference type="Gene3D" id="3.90.1150.10">
    <property type="entry name" value="Aspartate Aminotransferase, domain 1"/>
    <property type="match status" value="1"/>
</dbReference>
<dbReference type="Proteomes" id="UP000799757">
    <property type="component" value="Unassembled WGS sequence"/>
</dbReference>
<evidence type="ECO:0000256" key="5">
    <source>
        <dbReference type="ARBA" id="ARBA00023167"/>
    </source>
</evidence>
<keyword evidence="4 12" id="KW-0663">Pyridoxal phosphate</keyword>
<dbReference type="PANTHER" id="PTHR42699">
    <property type="match status" value="1"/>
</dbReference>
<comment type="catalytic activity">
    <reaction evidence="6">
        <text>O-succinyl-L-homoserine + L-cysteine = L,L-cystathionine + succinate + H(+)</text>
        <dbReference type="Rhea" id="RHEA:20397"/>
        <dbReference type="ChEBI" id="CHEBI:15378"/>
        <dbReference type="ChEBI" id="CHEBI:30031"/>
        <dbReference type="ChEBI" id="CHEBI:35235"/>
        <dbReference type="ChEBI" id="CHEBI:57661"/>
        <dbReference type="ChEBI" id="CHEBI:58161"/>
        <dbReference type="EC" id="2.5.1.48"/>
    </reaction>
</comment>
<dbReference type="FunFam" id="3.90.1150.10:FF:000063">
    <property type="entry name" value="Probable cystathionine gamma-synthase"/>
    <property type="match status" value="1"/>
</dbReference>
<dbReference type="GO" id="GO:0003962">
    <property type="term" value="F:cystathionine gamma-synthase activity"/>
    <property type="evidence" value="ECO:0007669"/>
    <property type="project" value="UniProtKB-EC"/>
</dbReference>
<evidence type="ECO:0000313" key="13">
    <source>
        <dbReference type="EMBL" id="KAF2800806.1"/>
    </source>
</evidence>
<keyword evidence="5" id="KW-0486">Methionine biosynthesis</keyword>
<evidence type="ECO:0000256" key="9">
    <source>
        <dbReference type="ARBA" id="ARBA00061376"/>
    </source>
</evidence>
<evidence type="ECO:0000256" key="4">
    <source>
        <dbReference type="ARBA" id="ARBA00022898"/>
    </source>
</evidence>
<comment type="cofactor">
    <cofactor evidence="1 12">
        <name>pyridoxal 5'-phosphate</name>
        <dbReference type="ChEBI" id="CHEBI:597326"/>
    </cofactor>
</comment>
<dbReference type="InterPro" id="IPR015424">
    <property type="entry name" value="PyrdxlP-dep_Trfase"/>
</dbReference>
<evidence type="ECO:0000256" key="12">
    <source>
        <dbReference type="RuleBase" id="RU362118"/>
    </source>
</evidence>
<evidence type="ECO:0000256" key="8">
    <source>
        <dbReference type="ARBA" id="ARBA00060510"/>
    </source>
</evidence>
<keyword evidence="2" id="KW-0028">Amino-acid biosynthesis</keyword>
<dbReference type="GO" id="GO:0030170">
    <property type="term" value="F:pyridoxal phosphate binding"/>
    <property type="evidence" value="ECO:0007669"/>
    <property type="project" value="InterPro"/>
</dbReference>
<name>A0A6A6XW77_9PLEO</name>
<dbReference type="Pfam" id="PF01053">
    <property type="entry name" value="Cys_Met_Meta_PP"/>
    <property type="match status" value="1"/>
</dbReference>
<keyword evidence="3" id="KW-0808">Transferase</keyword>
<evidence type="ECO:0000256" key="10">
    <source>
        <dbReference type="ARBA" id="ARBA00066530"/>
    </source>
</evidence>
<dbReference type="SUPFAM" id="SSF53383">
    <property type="entry name" value="PLP-dependent transferases"/>
    <property type="match status" value="1"/>
</dbReference>
<reference evidence="13" key="1">
    <citation type="journal article" date="2020" name="Stud. Mycol.">
        <title>101 Dothideomycetes genomes: a test case for predicting lifestyles and emergence of pathogens.</title>
        <authorList>
            <person name="Haridas S."/>
            <person name="Albert R."/>
            <person name="Binder M."/>
            <person name="Bloem J."/>
            <person name="Labutti K."/>
            <person name="Salamov A."/>
            <person name="Andreopoulos B."/>
            <person name="Baker S."/>
            <person name="Barry K."/>
            <person name="Bills G."/>
            <person name="Bluhm B."/>
            <person name="Cannon C."/>
            <person name="Castanera R."/>
            <person name="Culley D."/>
            <person name="Daum C."/>
            <person name="Ezra D."/>
            <person name="Gonzalez J."/>
            <person name="Henrissat B."/>
            <person name="Kuo A."/>
            <person name="Liang C."/>
            <person name="Lipzen A."/>
            <person name="Lutzoni F."/>
            <person name="Magnuson J."/>
            <person name="Mondo S."/>
            <person name="Nolan M."/>
            <person name="Ohm R."/>
            <person name="Pangilinan J."/>
            <person name="Park H.-J."/>
            <person name="Ramirez L."/>
            <person name="Alfaro M."/>
            <person name="Sun H."/>
            <person name="Tritt A."/>
            <person name="Yoshinaga Y."/>
            <person name="Zwiers L.-H."/>
            <person name="Turgeon B."/>
            <person name="Goodwin S."/>
            <person name="Spatafora J."/>
            <person name="Crous P."/>
            <person name="Grigoriev I."/>
        </authorList>
    </citation>
    <scope>NUCLEOTIDE SEQUENCE</scope>
    <source>
        <strain evidence="13">CBS 109.77</strain>
    </source>
</reference>
<dbReference type="InterPro" id="IPR000277">
    <property type="entry name" value="Cys/Met-Metab_PyrdxlP-dep_enz"/>
</dbReference>
<evidence type="ECO:0000256" key="6">
    <source>
        <dbReference type="ARBA" id="ARBA00051441"/>
    </source>
</evidence>
<dbReference type="InterPro" id="IPR051750">
    <property type="entry name" value="Trans-sulfuration_enzymes"/>
</dbReference>
<dbReference type="InterPro" id="IPR015421">
    <property type="entry name" value="PyrdxlP-dep_Trfase_major"/>
</dbReference>
<dbReference type="EMBL" id="MU001742">
    <property type="protein sequence ID" value="KAF2800806.1"/>
    <property type="molecule type" value="Genomic_DNA"/>
</dbReference>
<evidence type="ECO:0000256" key="2">
    <source>
        <dbReference type="ARBA" id="ARBA00022605"/>
    </source>
</evidence>
<protein>
    <recommendedName>
        <fullName evidence="10">cystathionine gamma-synthase</fullName>
        <ecNumber evidence="10">2.5.1.48</ecNumber>
    </recommendedName>
    <alternativeName>
        <fullName evidence="11">O-succinylhomoserine (thiol)-lyase</fullName>
    </alternativeName>
</protein>
<evidence type="ECO:0000256" key="1">
    <source>
        <dbReference type="ARBA" id="ARBA00001933"/>
    </source>
</evidence>
<comment type="similarity">
    <text evidence="9">Belongs to the trans-sulfuration enzymes family. MET7 subfamily.</text>
</comment>
<dbReference type="EC" id="2.5.1.48" evidence="10"/>
<comment type="function">
    <text evidence="7">Catalyzes the formation of L-cystathionine from O-succinyl-L-homoserine (OSHS) and L-cysteine, via a gamma-replacement reaction. In the absence of thiol, catalyzes gamma-elimination to form 2-oxobutanoate, succinate and ammonia.</text>
</comment>
<dbReference type="Gene3D" id="3.40.640.10">
    <property type="entry name" value="Type I PLP-dependent aspartate aminotransferase-like (Major domain)"/>
    <property type="match status" value="1"/>
</dbReference>
<evidence type="ECO:0000256" key="3">
    <source>
        <dbReference type="ARBA" id="ARBA00022679"/>
    </source>
</evidence>
<accession>A0A6A6XW77</accession>
<dbReference type="FunFam" id="3.40.640.10:FF:000111">
    <property type="entry name" value="Cystathionine gamma-synthase"/>
    <property type="match status" value="1"/>
</dbReference>
<dbReference type="OrthoDB" id="10047078at2759"/>
<evidence type="ECO:0000256" key="11">
    <source>
        <dbReference type="ARBA" id="ARBA00083849"/>
    </source>
</evidence>
<keyword evidence="14" id="KW-1185">Reference proteome</keyword>
<sequence>MTFENENDVEVGETLPPMTEHAVSVSLPTWKANVAYEEGEEWVLSKMKTGYPRFFIHKSIERFAVDIVEKFGKTGERAILFPSHATASRCLEFFNRQAPELNRQHVRILDLVPEAEKARSEELAIISPKISALLFPQENFSIAKAFWQHSGEGISSRRAEFCHNLFKEGILVDLATLSDSSRFCKGPRRYQKKISVDISNSVDKPNGTAETQDPTQFVEERFGRNLDLSLTANAKLAVRRRIAGSLTADVGLPEALTLEKDIERTRKVADFSDDDVYLYPCGMNAIFSTHRNALATKGQLKSIVYGFPYIDTLKVTEKFGPGCLFYGFGSSEELDDLEKRLESGERFLALFTEFPGNPLLRSPDLERIRSLADKYDFYVVIDETIGNFLNVNVLPYGDIIVSSLTKVFSGDSNVMGGSLVLSPKGKHYATLKRRWEQDYEDNHWAEDSIFLERNSRDFVSRIERTNANAETICNVLRTHPRVKQVNYPKYSDTKHFYDKCRTPNGGYGGLLSATFHTKEDAVVFFDNLDTVKGPSLGTNFTLSSPYVILAHYGELDWCASWGVDANLVRFSVGLEETSKLVKIFSHALEAISD</sequence>